<evidence type="ECO:0000256" key="10">
    <source>
        <dbReference type="HAMAP-Rule" id="MF_00835"/>
    </source>
</evidence>
<evidence type="ECO:0000313" key="14">
    <source>
        <dbReference type="Proteomes" id="UP001595548"/>
    </source>
</evidence>
<comment type="caution">
    <text evidence="13">The sequence shown here is derived from an EMBL/GenBank/DDBJ whole genome shotgun (WGS) entry which is preliminary data.</text>
</comment>
<evidence type="ECO:0000256" key="4">
    <source>
        <dbReference type="ARBA" id="ARBA00022603"/>
    </source>
</evidence>
<dbReference type="Proteomes" id="UP001595548">
    <property type="component" value="Unassembled WGS sequence"/>
</dbReference>
<dbReference type="Gene3D" id="3.40.50.150">
    <property type="entry name" value="Vaccinia Virus protein VP39"/>
    <property type="match status" value="1"/>
</dbReference>
<keyword evidence="5 10" id="KW-0808">Transferase</keyword>
<evidence type="ECO:0000256" key="3">
    <source>
        <dbReference type="ARBA" id="ARBA00012327"/>
    </source>
</evidence>
<reference evidence="14" key="1">
    <citation type="journal article" date="2019" name="Int. J. Syst. Evol. Microbiol.">
        <title>The Global Catalogue of Microorganisms (GCM) 10K type strain sequencing project: providing services to taxonomists for standard genome sequencing and annotation.</title>
        <authorList>
            <consortium name="The Broad Institute Genomics Platform"/>
            <consortium name="The Broad Institute Genome Sequencing Center for Infectious Disease"/>
            <person name="Wu L."/>
            <person name="Ma J."/>
        </authorList>
    </citation>
    <scope>NUCLEOTIDE SEQUENCE [LARGE SCALE GENOMIC DNA]</scope>
    <source>
        <strain evidence="14">KCTC 52141</strain>
    </source>
</reference>
<dbReference type="CDD" id="cd02440">
    <property type="entry name" value="AdoMet_MTases"/>
    <property type="match status" value="1"/>
</dbReference>
<dbReference type="GO" id="GO:0032259">
    <property type="term" value="P:methylation"/>
    <property type="evidence" value="ECO:0007669"/>
    <property type="project" value="UniProtKB-KW"/>
</dbReference>
<dbReference type="InterPro" id="IPR000073">
    <property type="entry name" value="AB_hydrolase_1"/>
</dbReference>
<comment type="pathway">
    <text evidence="2 10">Cofactor biosynthesis; biotin biosynthesis.</text>
</comment>
<dbReference type="PANTHER" id="PTHR43798">
    <property type="entry name" value="MONOACYLGLYCEROL LIPASE"/>
    <property type="match status" value="1"/>
</dbReference>
<evidence type="ECO:0000256" key="2">
    <source>
        <dbReference type="ARBA" id="ARBA00004746"/>
    </source>
</evidence>
<dbReference type="Pfam" id="PF00561">
    <property type="entry name" value="Abhydrolase_1"/>
    <property type="match status" value="1"/>
</dbReference>
<evidence type="ECO:0000256" key="6">
    <source>
        <dbReference type="ARBA" id="ARBA00022691"/>
    </source>
</evidence>
<keyword evidence="7 10" id="KW-0093">Biotin biosynthesis</keyword>
<evidence type="ECO:0000256" key="8">
    <source>
        <dbReference type="ARBA" id="ARBA00022801"/>
    </source>
</evidence>
<dbReference type="Pfam" id="PF08241">
    <property type="entry name" value="Methyltransf_11"/>
    <property type="match status" value="1"/>
</dbReference>
<comment type="function">
    <text evidence="9 10">Converts the free carboxyl group of a malonyl-thioester to its methyl ester by transfer of a methyl group from S-adenosyl-L-methionine (SAM). It allows to synthesize pimeloyl-ACP via the fatty acid synthetic pathway.</text>
</comment>
<dbReference type="InterPro" id="IPR029063">
    <property type="entry name" value="SAM-dependent_MTases_sf"/>
</dbReference>
<dbReference type="RefSeq" id="WP_382417688.1">
    <property type="nucleotide sequence ID" value="NZ_AP031500.1"/>
</dbReference>
<dbReference type="InterPro" id="IPR029058">
    <property type="entry name" value="AB_hydrolase_fold"/>
</dbReference>
<dbReference type="GO" id="GO:0102130">
    <property type="term" value="F:malonyl-CoA methyltransferase activity"/>
    <property type="evidence" value="ECO:0007669"/>
    <property type="project" value="UniProtKB-EC"/>
</dbReference>
<dbReference type="EC" id="2.1.1.197" evidence="3 10"/>
<dbReference type="HAMAP" id="MF_00835">
    <property type="entry name" value="BioC"/>
    <property type="match status" value="1"/>
</dbReference>
<proteinExistence type="inferred from homology"/>
<evidence type="ECO:0000256" key="1">
    <source>
        <dbReference type="ARBA" id="ARBA00000852"/>
    </source>
</evidence>
<keyword evidence="8" id="KW-0378">Hydrolase</keyword>
<accession>A0ABV7HXQ4</accession>
<gene>
    <name evidence="10 13" type="primary">bioC</name>
    <name evidence="13" type="ORF">ACFOEB_14615</name>
</gene>
<dbReference type="Gene3D" id="3.40.50.1820">
    <property type="entry name" value="alpha/beta hydrolase"/>
    <property type="match status" value="1"/>
</dbReference>
<dbReference type="InterPro" id="IPR050266">
    <property type="entry name" value="AB_hydrolase_sf"/>
</dbReference>
<evidence type="ECO:0000259" key="11">
    <source>
        <dbReference type="Pfam" id="PF00561"/>
    </source>
</evidence>
<evidence type="ECO:0000256" key="7">
    <source>
        <dbReference type="ARBA" id="ARBA00022756"/>
    </source>
</evidence>
<keyword evidence="4 10" id="KW-0489">Methyltransferase</keyword>
<dbReference type="InterPro" id="IPR011814">
    <property type="entry name" value="BioC"/>
</dbReference>
<dbReference type="PANTHER" id="PTHR43798:SF31">
    <property type="entry name" value="AB HYDROLASE SUPERFAMILY PROTEIN YCLE"/>
    <property type="match status" value="1"/>
</dbReference>
<protein>
    <recommendedName>
        <fullName evidence="3 10">Malonyl-[acyl-carrier protein] O-methyltransferase</fullName>
        <shortName evidence="10">Malonyl-ACP O-methyltransferase</shortName>
        <ecNumber evidence="3 10">2.1.1.197</ecNumber>
    </recommendedName>
    <alternativeName>
        <fullName evidence="10">Biotin synthesis protein BioC</fullName>
    </alternativeName>
</protein>
<evidence type="ECO:0000259" key="12">
    <source>
        <dbReference type="Pfam" id="PF08241"/>
    </source>
</evidence>
<dbReference type="EMBL" id="JBHRTL010000031">
    <property type="protein sequence ID" value="MFC3156442.1"/>
    <property type="molecule type" value="Genomic_DNA"/>
</dbReference>
<dbReference type="InterPro" id="IPR013216">
    <property type="entry name" value="Methyltransf_11"/>
</dbReference>
<dbReference type="NCBIfam" id="TIGR02072">
    <property type="entry name" value="BioC"/>
    <property type="match status" value="1"/>
</dbReference>
<evidence type="ECO:0000256" key="5">
    <source>
        <dbReference type="ARBA" id="ARBA00022679"/>
    </source>
</evidence>
<sequence>MPLHIQCLPSAANHPEPIVLLHGWGFDSRAMTPLAEALTTVAEVWLVDVPGFGESDAPREWRGAHVLEQLAEALPERCQLVGWSLGGMLATQFAQYYPARVSRLVTLASNACFVAQPEWPQAMAPAVNTQFNAAFSDQPAAAARRFAGLVASGSPAERERLKQLRQWLPAQDVIAASKNNWSAALDYLATSDNRAALQQLQIPVLHLLAEHDALVPAAVAPPLATLNPAHQVSVIASASHGMHLDQPQAVTQAICDFFKAGNAPLNRLDKQQVARSFSRAAATYESAARLQRAVGEQLLSAINQPAARVLDLGSGTGLFGAGLRRATSADHHWALDLAEGMLRYSREHHPEPTAWLCADAEALPLAAESVDLVFSSLAIQWCENLPALFAELCRALAPGGQLYIATLGPGTLAELQSAWRAVDAYVHVNNFVPAAHLVQTARAAGLSEVCQSVYTETLFSANVRELTRELKGLGAHNVNRGRPQGLTGRRQLQLLEAAYEQFREPRGLPASYEVVYLTARKPELSS</sequence>
<dbReference type="SUPFAM" id="SSF53335">
    <property type="entry name" value="S-adenosyl-L-methionine-dependent methyltransferases"/>
    <property type="match status" value="1"/>
</dbReference>
<keyword evidence="6 10" id="KW-0949">S-adenosyl-L-methionine</keyword>
<comment type="catalytic activity">
    <reaction evidence="1 10">
        <text>malonyl-[ACP] + S-adenosyl-L-methionine = malonyl-[ACP] methyl ester + S-adenosyl-L-homocysteine</text>
        <dbReference type="Rhea" id="RHEA:17105"/>
        <dbReference type="Rhea" id="RHEA-COMP:9623"/>
        <dbReference type="Rhea" id="RHEA-COMP:9954"/>
        <dbReference type="ChEBI" id="CHEBI:57856"/>
        <dbReference type="ChEBI" id="CHEBI:59789"/>
        <dbReference type="ChEBI" id="CHEBI:78449"/>
        <dbReference type="ChEBI" id="CHEBI:78845"/>
        <dbReference type="EC" id="2.1.1.197"/>
    </reaction>
</comment>
<comment type="similarity">
    <text evidence="10">Belongs to the methyltransferase superfamily.</text>
</comment>
<keyword evidence="14" id="KW-1185">Reference proteome</keyword>
<feature type="domain" description="Methyltransferase type 11" evidence="12">
    <location>
        <begin position="310"/>
        <end position="404"/>
    </location>
</feature>
<organism evidence="13 14">
    <name type="scientific">Gilvimarinus japonicus</name>
    <dbReference type="NCBI Taxonomy" id="1796469"/>
    <lineage>
        <taxon>Bacteria</taxon>
        <taxon>Pseudomonadati</taxon>
        <taxon>Pseudomonadota</taxon>
        <taxon>Gammaproteobacteria</taxon>
        <taxon>Cellvibrionales</taxon>
        <taxon>Cellvibrionaceae</taxon>
        <taxon>Gilvimarinus</taxon>
    </lineage>
</organism>
<evidence type="ECO:0000313" key="13">
    <source>
        <dbReference type="EMBL" id="MFC3156442.1"/>
    </source>
</evidence>
<feature type="domain" description="AB hydrolase-1" evidence="11">
    <location>
        <begin position="17"/>
        <end position="246"/>
    </location>
</feature>
<evidence type="ECO:0000256" key="9">
    <source>
        <dbReference type="ARBA" id="ARBA00025006"/>
    </source>
</evidence>
<name>A0ABV7HXQ4_9GAMM</name>
<dbReference type="SUPFAM" id="SSF53474">
    <property type="entry name" value="alpha/beta-Hydrolases"/>
    <property type="match status" value="1"/>
</dbReference>